<evidence type="ECO:0000313" key="2">
    <source>
        <dbReference type="Proteomes" id="UP000184501"/>
    </source>
</evidence>
<organism evidence="1 2">
    <name type="scientific">Streptoalloteichus hindustanus</name>
    <dbReference type="NCBI Taxonomy" id="2017"/>
    <lineage>
        <taxon>Bacteria</taxon>
        <taxon>Bacillati</taxon>
        <taxon>Actinomycetota</taxon>
        <taxon>Actinomycetes</taxon>
        <taxon>Pseudonocardiales</taxon>
        <taxon>Pseudonocardiaceae</taxon>
        <taxon>Streptoalloteichus</taxon>
    </lineage>
</organism>
<name>A0A1M4XJZ7_STRHI</name>
<proteinExistence type="predicted"/>
<keyword evidence="2" id="KW-1185">Reference proteome</keyword>
<sequence length="102" mass="10986">MPSCLRCASWGVSLPRWENAVHRASASAASCPLSPRSAYPVTTQTVPVRVLSARPELGSVVRYADGHADSLLLRLGDLIVVDRHAPSGSYARLLAYQTAFVH</sequence>
<dbReference type="AlphaFoldDB" id="A0A1M4XJZ7"/>
<accession>A0A1M4XJZ7</accession>
<protein>
    <submittedName>
        <fullName evidence="1">Uncharacterized protein</fullName>
    </submittedName>
</protein>
<dbReference type="Proteomes" id="UP000184501">
    <property type="component" value="Unassembled WGS sequence"/>
</dbReference>
<gene>
    <name evidence="1" type="ORF">SAMN05444320_10229</name>
</gene>
<evidence type="ECO:0000313" key="1">
    <source>
        <dbReference type="EMBL" id="SHE93829.1"/>
    </source>
</evidence>
<dbReference type="EMBL" id="FQVN01000002">
    <property type="protein sequence ID" value="SHE93829.1"/>
    <property type="molecule type" value="Genomic_DNA"/>
</dbReference>
<reference evidence="1 2" key="1">
    <citation type="submission" date="2016-11" db="EMBL/GenBank/DDBJ databases">
        <authorList>
            <person name="Jaros S."/>
            <person name="Januszkiewicz K."/>
            <person name="Wedrychowicz H."/>
        </authorList>
    </citation>
    <scope>NUCLEOTIDE SEQUENCE [LARGE SCALE GENOMIC DNA]</scope>
    <source>
        <strain evidence="1 2">DSM 44523</strain>
    </source>
</reference>